<keyword evidence="4" id="KW-0521">NADP</keyword>
<reference evidence="6 7" key="1">
    <citation type="submission" date="2019-06" db="EMBL/GenBank/DDBJ databases">
        <title>Wine fermentation using esterase from Monascus purpureus.</title>
        <authorList>
            <person name="Geng C."/>
            <person name="Zhang Y."/>
        </authorList>
    </citation>
    <scope>NUCLEOTIDE SEQUENCE [LARGE SCALE GENOMIC DNA]</scope>
    <source>
        <strain evidence="6">HQ1</strain>
    </source>
</reference>
<keyword evidence="5" id="KW-0560">Oxidoreductase</keyword>
<dbReference type="EMBL" id="VIFY01000215">
    <property type="protein sequence ID" value="TQB68461.1"/>
    <property type="molecule type" value="Genomic_DNA"/>
</dbReference>
<name>A0A507QLF6_MONPU</name>
<dbReference type="Gene3D" id="3.50.50.60">
    <property type="entry name" value="FAD/NAD(P)-binding domain"/>
    <property type="match status" value="2"/>
</dbReference>
<dbReference type="AlphaFoldDB" id="A0A507QLF6"/>
<evidence type="ECO:0000256" key="5">
    <source>
        <dbReference type="ARBA" id="ARBA00023002"/>
    </source>
</evidence>
<dbReference type="GO" id="GO:0004499">
    <property type="term" value="F:N,N-dimethylaniline monooxygenase activity"/>
    <property type="evidence" value="ECO:0007669"/>
    <property type="project" value="InterPro"/>
</dbReference>
<dbReference type="PIRSF" id="PIRSF000332">
    <property type="entry name" value="FMO"/>
    <property type="match status" value="1"/>
</dbReference>
<evidence type="ECO:0000313" key="7">
    <source>
        <dbReference type="Proteomes" id="UP000319663"/>
    </source>
</evidence>
<gene>
    <name evidence="6" type="ORF">MPDQ_003404</name>
</gene>
<dbReference type="GO" id="GO:0050661">
    <property type="term" value="F:NADP binding"/>
    <property type="evidence" value="ECO:0007669"/>
    <property type="project" value="InterPro"/>
</dbReference>
<dbReference type="InterPro" id="IPR000960">
    <property type="entry name" value="Flavin_mOase"/>
</dbReference>
<dbReference type="Proteomes" id="UP000319663">
    <property type="component" value="Unassembled WGS sequence"/>
</dbReference>
<evidence type="ECO:0000256" key="2">
    <source>
        <dbReference type="ARBA" id="ARBA00022630"/>
    </source>
</evidence>
<keyword evidence="3" id="KW-0274">FAD</keyword>
<evidence type="ECO:0000256" key="1">
    <source>
        <dbReference type="ARBA" id="ARBA00009183"/>
    </source>
</evidence>
<accession>A0A507QLF6</accession>
<dbReference type="PANTHER" id="PTHR23023">
    <property type="entry name" value="DIMETHYLANILINE MONOOXYGENASE"/>
    <property type="match status" value="1"/>
</dbReference>
<dbReference type="InterPro" id="IPR036188">
    <property type="entry name" value="FAD/NAD-bd_sf"/>
</dbReference>
<comment type="caution">
    <text evidence="6">The sequence shown here is derived from an EMBL/GenBank/DDBJ whole genome shotgun (WGS) entry which is preliminary data.</text>
</comment>
<dbReference type="PRINTS" id="PR00370">
    <property type="entry name" value="FMOXYGENASE"/>
</dbReference>
<dbReference type="InterPro" id="IPR050346">
    <property type="entry name" value="FMO-like"/>
</dbReference>
<protein>
    <submittedName>
        <fullName evidence="6">Uncharacterized protein</fullName>
    </submittedName>
</protein>
<sequence>MVPRYRSVAVIGTGPSGVSAVRALSDEKVFDTIRVFERRNQSGGLWHYDPIPDPFPGAATDGRPGLSKSPAVPANLPQFAPPAPEDLSARSAVYDTLDSNVGAELMAFTHMPFPLQNSAASVERFGSPNPTRPFRVVSRYLQDLLQDYLHLVSFNTTVEKVEKTDHDRKWTLTLRRSGQLRGGQPLDYWWQEKFDAVVVASGHYNVPLIPDIPGLEETAKSRPRALEHSKAFRSADDYVDQRVVVVGASVSASDLVSDLHAVIRGPLYLSQRGKNEILDSAWNLPNVERKPAIRRIEPDTETTVKVTFADDSTVDKIDKILFGTGYRLSYPFLTPDPVTFTNRLAGFYQHIFKISDPSLAVVGQVRGALSFRVYEYQAVAVARYFAGREAKQLPSPVEQEKWEIKRLEYKGPSSVFHEIKPDLKEYFNYLREFAGPAAPDSTAYELPEFDDKWPELGFSILQLKDAHWKGIKERHEKQLRSRL</sequence>
<comment type="similarity">
    <text evidence="1">Belongs to the FMO family.</text>
</comment>
<dbReference type="InterPro" id="IPR020946">
    <property type="entry name" value="Flavin_mOase-like"/>
</dbReference>
<keyword evidence="7" id="KW-1185">Reference proteome</keyword>
<evidence type="ECO:0000256" key="3">
    <source>
        <dbReference type="ARBA" id="ARBA00022827"/>
    </source>
</evidence>
<dbReference type="STRING" id="5098.A0A507QLF6"/>
<dbReference type="SUPFAM" id="SSF51905">
    <property type="entry name" value="FAD/NAD(P)-binding domain"/>
    <property type="match status" value="2"/>
</dbReference>
<evidence type="ECO:0000313" key="6">
    <source>
        <dbReference type="EMBL" id="TQB68461.1"/>
    </source>
</evidence>
<dbReference type="OrthoDB" id="66881at2759"/>
<keyword evidence="2" id="KW-0285">Flavoprotein</keyword>
<evidence type="ECO:0000256" key="4">
    <source>
        <dbReference type="ARBA" id="ARBA00022857"/>
    </source>
</evidence>
<organism evidence="6 7">
    <name type="scientific">Monascus purpureus</name>
    <name type="common">Red mold</name>
    <name type="synonym">Monascus anka</name>
    <dbReference type="NCBI Taxonomy" id="5098"/>
    <lineage>
        <taxon>Eukaryota</taxon>
        <taxon>Fungi</taxon>
        <taxon>Dikarya</taxon>
        <taxon>Ascomycota</taxon>
        <taxon>Pezizomycotina</taxon>
        <taxon>Eurotiomycetes</taxon>
        <taxon>Eurotiomycetidae</taxon>
        <taxon>Eurotiales</taxon>
        <taxon>Aspergillaceae</taxon>
        <taxon>Monascus</taxon>
    </lineage>
</organism>
<proteinExistence type="inferred from homology"/>
<dbReference type="Pfam" id="PF00743">
    <property type="entry name" value="FMO-like"/>
    <property type="match status" value="2"/>
</dbReference>
<dbReference type="GO" id="GO:0050660">
    <property type="term" value="F:flavin adenine dinucleotide binding"/>
    <property type="evidence" value="ECO:0007669"/>
    <property type="project" value="InterPro"/>
</dbReference>